<proteinExistence type="predicted"/>
<evidence type="ECO:0000313" key="1">
    <source>
        <dbReference type="EMBL" id="CAK9874271.1"/>
    </source>
</evidence>
<sequence length="95" mass="10619">MAMAMAMAMATATAGCRTARQHDDKTTGLERIIRRESDKSRMDVERTKVPTMATLSLAMLQQRWHCSSQRCCCRGMAAVALLLLRHYDAIVATML</sequence>
<accession>A0ABP1BG26</accession>
<dbReference type="Proteomes" id="UP001497522">
    <property type="component" value="Chromosome 4"/>
</dbReference>
<gene>
    <name evidence="1" type="ORF">CSSPJE1EN2_LOCUS16712</name>
</gene>
<evidence type="ECO:0008006" key="3">
    <source>
        <dbReference type="Google" id="ProtNLM"/>
    </source>
</evidence>
<dbReference type="EMBL" id="OZ023705">
    <property type="protein sequence ID" value="CAK9874271.1"/>
    <property type="molecule type" value="Genomic_DNA"/>
</dbReference>
<protein>
    <recommendedName>
        <fullName evidence="3">Secreted protein</fullName>
    </recommendedName>
</protein>
<name>A0ABP1BG26_9BRYO</name>
<evidence type="ECO:0000313" key="2">
    <source>
        <dbReference type="Proteomes" id="UP001497522"/>
    </source>
</evidence>
<reference evidence="1" key="1">
    <citation type="submission" date="2024-03" db="EMBL/GenBank/DDBJ databases">
        <authorList>
            <consortium name="ELIXIR-Norway"/>
            <consortium name="Elixir Norway"/>
        </authorList>
    </citation>
    <scope>NUCLEOTIDE SEQUENCE</scope>
</reference>
<organism evidence="1 2">
    <name type="scientific">Sphagnum jensenii</name>
    <dbReference type="NCBI Taxonomy" id="128206"/>
    <lineage>
        <taxon>Eukaryota</taxon>
        <taxon>Viridiplantae</taxon>
        <taxon>Streptophyta</taxon>
        <taxon>Embryophyta</taxon>
        <taxon>Bryophyta</taxon>
        <taxon>Sphagnophytina</taxon>
        <taxon>Sphagnopsida</taxon>
        <taxon>Sphagnales</taxon>
        <taxon>Sphagnaceae</taxon>
        <taxon>Sphagnum</taxon>
    </lineage>
</organism>
<keyword evidence="2" id="KW-1185">Reference proteome</keyword>